<dbReference type="InterPro" id="IPR029058">
    <property type="entry name" value="AB_hydrolase_fold"/>
</dbReference>
<dbReference type="Gene3D" id="3.40.50.1820">
    <property type="entry name" value="alpha/beta hydrolase"/>
    <property type="match status" value="1"/>
</dbReference>
<evidence type="ECO:0000313" key="1">
    <source>
        <dbReference type="EMBL" id="KAH7939649.1"/>
    </source>
</evidence>
<name>A0A9D4PH69_RHISA</name>
<sequence>MTLNRQVNVNNFDALMAEEKLVYPFTQGGYLGSTHGLRELFTAACKIFWSLPCDIGFAVTGTSSPEQLNKVTPPPYPLERIQVPIAMFSSQGDILADTADVTDLAYRLGSSVVFHRVVPQASFCHQDFVNGNRANDFVHNTAIELAKKYSSQNP</sequence>
<dbReference type="EMBL" id="JABSTV010001254">
    <property type="protein sequence ID" value="KAH7939649.1"/>
    <property type="molecule type" value="Genomic_DNA"/>
</dbReference>
<dbReference type="Proteomes" id="UP000821837">
    <property type="component" value="Chromosome 8"/>
</dbReference>
<dbReference type="VEuPathDB" id="VectorBase:RSAN_051058"/>
<keyword evidence="2" id="KW-1185">Reference proteome</keyword>
<reference evidence="1" key="2">
    <citation type="submission" date="2021-09" db="EMBL/GenBank/DDBJ databases">
        <authorList>
            <person name="Jia N."/>
            <person name="Wang J."/>
            <person name="Shi W."/>
            <person name="Du L."/>
            <person name="Sun Y."/>
            <person name="Zhan W."/>
            <person name="Jiang J."/>
            <person name="Wang Q."/>
            <person name="Zhang B."/>
            <person name="Ji P."/>
            <person name="Sakyi L.B."/>
            <person name="Cui X."/>
            <person name="Yuan T."/>
            <person name="Jiang B."/>
            <person name="Yang W."/>
            <person name="Lam T.T.-Y."/>
            <person name="Chang Q."/>
            <person name="Ding S."/>
            <person name="Wang X."/>
            <person name="Zhu J."/>
            <person name="Ruan X."/>
            <person name="Zhao L."/>
            <person name="Wei J."/>
            <person name="Que T."/>
            <person name="Du C."/>
            <person name="Cheng J."/>
            <person name="Dai P."/>
            <person name="Han X."/>
            <person name="Huang E."/>
            <person name="Gao Y."/>
            <person name="Liu J."/>
            <person name="Shao H."/>
            <person name="Ye R."/>
            <person name="Li L."/>
            <person name="Wei W."/>
            <person name="Wang X."/>
            <person name="Wang C."/>
            <person name="Huo Q."/>
            <person name="Li W."/>
            <person name="Guo W."/>
            <person name="Chen H."/>
            <person name="Chen S."/>
            <person name="Zhou L."/>
            <person name="Zhou L."/>
            <person name="Ni X."/>
            <person name="Tian J."/>
            <person name="Zhou Y."/>
            <person name="Sheng Y."/>
            <person name="Liu T."/>
            <person name="Pan Y."/>
            <person name="Xia L."/>
            <person name="Li J."/>
            <person name="Zhao F."/>
            <person name="Cao W."/>
        </authorList>
    </citation>
    <scope>NUCLEOTIDE SEQUENCE</scope>
    <source>
        <strain evidence="1">Rsan-2018</strain>
        <tissue evidence="1">Larvae</tissue>
    </source>
</reference>
<reference evidence="1" key="1">
    <citation type="journal article" date="2020" name="Cell">
        <title>Large-Scale Comparative Analyses of Tick Genomes Elucidate Their Genetic Diversity and Vector Capacities.</title>
        <authorList>
            <consortium name="Tick Genome and Microbiome Consortium (TIGMIC)"/>
            <person name="Jia N."/>
            <person name="Wang J."/>
            <person name="Shi W."/>
            <person name="Du L."/>
            <person name="Sun Y."/>
            <person name="Zhan W."/>
            <person name="Jiang J.F."/>
            <person name="Wang Q."/>
            <person name="Zhang B."/>
            <person name="Ji P."/>
            <person name="Bell-Sakyi L."/>
            <person name="Cui X.M."/>
            <person name="Yuan T.T."/>
            <person name="Jiang B.G."/>
            <person name="Yang W.F."/>
            <person name="Lam T.T."/>
            <person name="Chang Q.C."/>
            <person name="Ding S.J."/>
            <person name="Wang X.J."/>
            <person name="Zhu J.G."/>
            <person name="Ruan X.D."/>
            <person name="Zhao L."/>
            <person name="Wei J.T."/>
            <person name="Ye R.Z."/>
            <person name="Que T.C."/>
            <person name="Du C.H."/>
            <person name="Zhou Y.H."/>
            <person name="Cheng J.X."/>
            <person name="Dai P.F."/>
            <person name="Guo W.B."/>
            <person name="Han X.H."/>
            <person name="Huang E.J."/>
            <person name="Li L.F."/>
            <person name="Wei W."/>
            <person name="Gao Y.C."/>
            <person name="Liu J.Z."/>
            <person name="Shao H.Z."/>
            <person name="Wang X."/>
            <person name="Wang C.C."/>
            <person name="Yang T.C."/>
            <person name="Huo Q.B."/>
            <person name="Li W."/>
            <person name="Chen H.Y."/>
            <person name="Chen S.E."/>
            <person name="Zhou L.G."/>
            <person name="Ni X.B."/>
            <person name="Tian J.H."/>
            <person name="Sheng Y."/>
            <person name="Liu T."/>
            <person name="Pan Y.S."/>
            <person name="Xia L.Y."/>
            <person name="Li J."/>
            <person name="Zhao F."/>
            <person name="Cao W.C."/>
        </authorList>
    </citation>
    <scope>NUCLEOTIDE SEQUENCE</scope>
    <source>
        <strain evidence="1">Rsan-2018</strain>
    </source>
</reference>
<comment type="caution">
    <text evidence="1">The sequence shown here is derived from an EMBL/GenBank/DDBJ whole genome shotgun (WGS) entry which is preliminary data.</text>
</comment>
<organism evidence="1 2">
    <name type="scientific">Rhipicephalus sanguineus</name>
    <name type="common">Brown dog tick</name>
    <name type="synonym">Ixodes sanguineus</name>
    <dbReference type="NCBI Taxonomy" id="34632"/>
    <lineage>
        <taxon>Eukaryota</taxon>
        <taxon>Metazoa</taxon>
        <taxon>Ecdysozoa</taxon>
        <taxon>Arthropoda</taxon>
        <taxon>Chelicerata</taxon>
        <taxon>Arachnida</taxon>
        <taxon>Acari</taxon>
        <taxon>Parasitiformes</taxon>
        <taxon>Ixodida</taxon>
        <taxon>Ixodoidea</taxon>
        <taxon>Ixodidae</taxon>
        <taxon>Rhipicephalinae</taxon>
        <taxon>Rhipicephalus</taxon>
        <taxon>Rhipicephalus</taxon>
    </lineage>
</organism>
<proteinExistence type="predicted"/>
<gene>
    <name evidence="1" type="ORF">HPB52_015543</name>
</gene>
<dbReference type="AlphaFoldDB" id="A0A9D4PH69"/>
<protein>
    <submittedName>
        <fullName evidence="1">Uncharacterized protein</fullName>
    </submittedName>
</protein>
<evidence type="ECO:0000313" key="2">
    <source>
        <dbReference type="Proteomes" id="UP000821837"/>
    </source>
</evidence>
<accession>A0A9D4PH69</accession>